<evidence type="ECO:0000313" key="2">
    <source>
        <dbReference type="EMBL" id="CAA9348953.1"/>
    </source>
</evidence>
<feature type="compositionally biased region" description="Low complexity" evidence="1">
    <location>
        <begin position="458"/>
        <end position="474"/>
    </location>
</feature>
<feature type="region of interest" description="Disordered" evidence="1">
    <location>
        <begin position="354"/>
        <end position="373"/>
    </location>
</feature>
<keyword evidence="2" id="KW-0378">Hydrolase</keyword>
<feature type="compositionally biased region" description="Basic residues" evidence="1">
    <location>
        <begin position="231"/>
        <end position="240"/>
    </location>
</feature>
<organism evidence="2">
    <name type="scientific">uncultured Gemmatimonadota bacterium</name>
    <dbReference type="NCBI Taxonomy" id="203437"/>
    <lineage>
        <taxon>Bacteria</taxon>
        <taxon>Pseudomonadati</taxon>
        <taxon>Gemmatimonadota</taxon>
        <taxon>environmental samples</taxon>
    </lineage>
</organism>
<name>A0A6J4M3C6_9BACT</name>
<feature type="region of interest" description="Disordered" evidence="1">
    <location>
        <begin position="162"/>
        <end position="296"/>
    </location>
</feature>
<feature type="compositionally biased region" description="Gly residues" evidence="1">
    <location>
        <begin position="546"/>
        <end position="560"/>
    </location>
</feature>
<dbReference type="AlphaFoldDB" id="A0A6J4M3C6"/>
<feature type="region of interest" description="Disordered" evidence="1">
    <location>
        <begin position="1"/>
        <end position="133"/>
    </location>
</feature>
<feature type="non-terminal residue" evidence="2">
    <location>
        <position position="1"/>
    </location>
</feature>
<evidence type="ECO:0000256" key="1">
    <source>
        <dbReference type="SAM" id="MobiDB-lite"/>
    </source>
</evidence>
<accession>A0A6J4M3C6</accession>
<gene>
    <name evidence="2" type="ORF">AVDCRST_MAG68-3468</name>
</gene>
<sequence>ESDSALRGRARPGRRVRHGAGQPSRGRAPGGDGDHRHARLASSLRLLHRPRHGPRPRAPRPADRQRARRQPGAHRAGGVGRPAAGESARFRVLQAGRGRGAPGGHGDELPAVRRLRHRQPRVQLRDRAPGHGGTAVALPLALREHLPRGDGAARLPRLHHRGAHGGRRAGAGGDHFRHSAGRGHLGRGQGARPAGLPRHRGLRASRGGRDAAAGRGAGRRGRAQRAGGVQLRHRGHRRPHGERGVGHGPRGPRHRRDPDGPHAPRSGGHHHRRRAGDAGQELGHLPGRGRAGAGARRGRVACFVQARPHPAPGPGRDVARLRGRARHGAPPHAGVRGAPHRHLQHPVVVRAGAHAGHAHPGPDQRGAAGRVRRRSLERRRIHAGRAHPRRAHHRGGRGGALRLRQHTQGHPRLRRAAAGVHRKERGVLPPLPRRRLRPGDQPRRPRLQLRRGERRGLRAGPVEAGRPARGAPPARRARRGARGQLHPGPQQLPRERERRVLHADRRAGGVRPRRGDPRAPHRRDRAARVDLARTGVPEELGDRPAGAGGARGGRAGAPAL</sequence>
<reference evidence="2" key="1">
    <citation type="submission" date="2020-02" db="EMBL/GenBank/DDBJ databases">
        <authorList>
            <person name="Meier V. D."/>
        </authorList>
    </citation>
    <scope>NUCLEOTIDE SEQUENCE</scope>
    <source>
        <strain evidence="2">AVDCRST_MAG68</strain>
    </source>
</reference>
<dbReference type="EC" id="3.1.4.16" evidence="2"/>
<feature type="compositionally biased region" description="Basic residues" evidence="1">
    <location>
        <begin position="46"/>
        <end position="58"/>
    </location>
</feature>
<feature type="compositionally biased region" description="Basic residues" evidence="1">
    <location>
        <begin position="379"/>
        <end position="396"/>
    </location>
</feature>
<dbReference type="GO" id="GO:0008663">
    <property type="term" value="F:2',3'-cyclic-nucleotide 2'-phosphodiesterase activity"/>
    <property type="evidence" value="ECO:0007669"/>
    <property type="project" value="UniProtKB-EC"/>
</dbReference>
<feature type="region of interest" description="Disordered" evidence="1">
    <location>
        <begin position="379"/>
        <end position="560"/>
    </location>
</feature>
<proteinExistence type="predicted"/>
<dbReference type="EMBL" id="CADCTW010000163">
    <property type="protein sequence ID" value="CAA9348953.1"/>
    <property type="molecule type" value="Genomic_DNA"/>
</dbReference>
<feature type="compositionally biased region" description="Basic residues" evidence="1">
    <location>
        <begin position="8"/>
        <end position="18"/>
    </location>
</feature>
<feature type="non-terminal residue" evidence="2">
    <location>
        <position position="560"/>
    </location>
</feature>
<feature type="compositionally biased region" description="Basic and acidic residues" evidence="1">
    <location>
        <begin position="493"/>
        <end position="519"/>
    </location>
</feature>
<feature type="compositionally biased region" description="Basic residues" evidence="1">
    <location>
        <begin position="403"/>
        <end position="424"/>
    </location>
</feature>
<protein>
    <submittedName>
        <fullName evidence="2">2',3'-cyclic-nucleotide 2'-phosphodiesterase</fullName>
        <ecNumber evidence="2">3.1.4.16</ecNumber>
    </submittedName>
</protein>